<name>A0A0C5VQT1_9GAMM</name>
<sequence length="162" mass="17898">MNSIVKTVIIMAMSVSTGMGIASISAAETNSHNCDSGSMRPPPAMMGQNFEYIFGQLNITEEQGKQVLDILKQQRDTMRETMQTARQQVQAGPPTEDERKAIQAAMREQLRVSLTPVLSNEQIEGFLDYFEAHMPAGRPHGQKPDRPDTSTDSDTDADLNNL</sequence>
<dbReference type="HOGENOM" id="CLU_1633086_0_0_6"/>
<dbReference type="Proteomes" id="UP000032266">
    <property type="component" value="Chromosome"/>
</dbReference>
<keyword evidence="3" id="KW-1185">Reference proteome</keyword>
<organism evidence="2 3">
    <name type="scientific">Gynuella sunshinyii YC6258</name>
    <dbReference type="NCBI Taxonomy" id="1445510"/>
    <lineage>
        <taxon>Bacteria</taxon>
        <taxon>Pseudomonadati</taxon>
        <taxon>Pseudomonadota</taxon>
        <taxon>Gammaproteobacteria</taxon>
        <taxon>Oceanospirillales</taxon>
        <taxon>Saccharospirillaceae</taxon>
        <taxon>Gynuella</taxon>
    </lineage>
</organism>
<gene>
    <name evidence="2" type="ORF">YC6258_00574</name>
</gene>
<reference evidence="2 3" key="1">
    <citation type="submission" date="2014-01" db="EMBL/GenBank/DDBJ databases">
        <title>Full genme sequencing of cellulolytic bacterium Gynuella sunshinyii YC6258T gen. nov., sp. nov.</title>
        <authorList>
            <person name="Khan H."/>
            <person name="Chung E.J."/>
            <person name="Chung Y.R."/>
        </authorList>
    </citation>
    <scope>NUCLEOTIDE SEQUENCE [LARGE SCALE GENOMIC DNA]</scope>
    <source>
        <strain evidence="2 3">YC6258</strain>
    </source>
</reference>
<evidence type="ECO:0000313" key="3">
    <source>
        <dbReference type="Proteomes" id="UP000032266"/>
    </source>
</evidence>
<dbReference type="KEGG" id="gsn:YC6258_00574"/>
<dbReference type="STRING" id="1445510.YC6258_00574"/>
<proteinExistence type="predicted"/>
<accession>A0A0C5VQT1</accession>
<dbReference type="RefSeq" id="WP_044615643.1">
    <property type="nucleotide sequence ID" value="NZ_CP007142.1"/>
</dbReference>
<dbReference type="AlphaFoldDB" id="A0A0C5VQT1"/>
<dbReference type="EMBL" id="CP007142">
    <property type="protein sequence ID" value="AJQ92624.1"/>
    <property type="molecule type" value="Genomic_DNA"/>
</dbReference>
<feature type="region of interest" description="Disordered" evidence="1">
    <location>
        <begin position="134"/>
        <end position="162"/>
    </location>
</feature>
<evidence type="ECO:0000256" key="1">
    <source>
        <dbReference type="SAM" id="MobiDB-lite"/>
    </source>
</evidence>
<feature type="compositionally biased region" description="Acidic residues" evidence="1">
    <location>
        <begin position="151"/>
        <end position="162"/>
    </location>
</feature>
<evidence type="ECO:0000313" key="2">
    <source>
        <dbReference type="EMBL" id="AJQ92624.1"/>
    </source>
</evidence>
<protein>
    <submittedName>
        <fullName evidence="2">P pilus assembly/Cpx signaling pathway, periplasmic inhibitor/zinc-resistance associated protein</fullName>
    </submittedName>
</protein>